<comment type="caution">
    <text evidence="5">The sequence shown here is derived from an EMBL/GenBank/DDBJ whole genome shotgun (WGS) entry which is preliminary data.</text>
</comment>
<evidence type="ECO:0000259" key="4">
    <source>
        <dbReference type="SMART" id="SM00854"/>
    </source>
</evidence>
<dbReference type="SMART" id="SM00854">
    <property type="entry name" value="PGA_cap"/>
    <property type="match status" value="1"/>
</dbReference>
<dbReference type="RefSeq" id="WP_379084129.1">
    <property type="nucleotide sequence ID" value="NZ_JBHTJO010000001.1"/>
</dbReference>
<dbReference type="CDD" id="cd07381">
    <property type="entry name" value="MPP_CapA"/>
    <property type="match status" value="1"/>
</dbReference>
<dbReference type="Pfam" id="PF09587">
    <property type="entry name" value="PGA_cap"/>
    <property type="match status" value="1"/>
</dbReference>
<feature type="domain" description="Capsule synthesis protein CapA" evidence="4">
    <location>
        <begin position="53"/>
        <end position="312"/>
    </location>
</feature>
<evidence type="ECO:0000313" key="6">
    <source>
        <dbReference type="Proteomes" id="UP001597102"/>
    </source>
</evidence>
<comment type="similarity">
    <text evidence="1">Belongs to the CapA family.</text>
</comment>
<organism evidence="5 6">
    <name type="scientific">Methyloligella solikamskensis</name>
    <dbReference type="NCBI Taxonomy" id="1177756"/>
    <lineage>
        <taxon>Bacteria</taxon>
        <taxon>Pseudomonadati</taxon>
        <taxon>Pseudomonadota</taxon>
        <taxon>Alphaproteobacteria</taxon>
        <taxon>Hyphomicrobiales</taxon>
        <taxon>Hyphomicrobiaceae</taxon>
        <taxon>Methyloligella</taxon>
    </lineage>
</organism>
<dbReference type="InterPro" id="IPR052169">
    <property type="entry name" value="CW_Biosynth-Accessory"/>
</dbReference>
<dbReference type="EMBL" id="JBHTJO010000001">
    <property type="protein sequence ID" value="MFD0985582.1"/>
    <property type="molecule type" value="Genomic_DNA"/>
</dbReference>
<dbReference type="Gene3D" id="3.60.21.10">
    <property type="match status" value="1"/>
</dbReference>
<sequence length="460" mass="49839">MGLGISKALLLPLALLAVTSTGHTKTVTRCTENVIAADAVAARGPDDGPETLTIILAGDTGFNRSGQIVEAEGFRKGELWSFQESSEDIAAEIDGDLAFANIETVVTDRNDIPPDDKEQGTSFNFRSHPNGLDSLIGRGFNLFSLANNHSMDFGAAGVEETLFHLAVARHEQPIAFAGVGANFEEATRPACLEVDGTRIGFAAAGIITGARPQHRAGENKPGQASYRLKEDFRATLDRLAGMEADYRILSVHYGKEGRVFADGRQIQDFRNEAALEEGIDLIVGHHPHVVQGVELAGDSLIFYGLGNFLHPGTTNMARFGVCRDYGLLAKVHLARGPTGRFEVMAIEAIPIRETHLKPKRFEPVSAAHNRIAALNYLGARLGNREESRGVQFTPQPDGSGLYCAPEADALSGKVGRLCEAWQPASRPSDRLLHQIAEACKEKPKEPPKPKVKPFNPFSWF</sequence>
<dbReference type="Proteomes" id="UP001597102">
    <property type="component" value="Unassembled WGS sequence"/>
</dbReference>
<protein>
    <submittedName>
        <fullName evidence="5">CapA family protein</fullName>
    </submittedName>
</protein>
<accession>A0ABW3J574</accession>
<feature type="region of interest" description="Disordered" evidence="2">
    <location>
        <begin position="440"/>
        <end position="460"/>
    </location>
</feature>
<feature type="signal peptide" evidence="3">
    <location>
        <begin position="1"/>
        <end position="24"/>
    </location>
</feature>
<feature type="chain" id="PRO_5046597146" evidence="3">
    <location>
        <begin position="25"/>
        <end position="460"/>
    </location>
</feature>
<dbReference type="SUPFAM" id="SSF56300">
    <property type="entry name" value="Metallo-dependent phosphatases"/>
    <property type="match status" value="1"/>
</dbReference>
<name>A0ABW3J574_9HYPH</name>
<dbReference type="InterPro" id="IPR029052">
    <property type="entry name" value="Metallo-depent_PP-like"/>
</dbReference>
<keyword evidence="3" id="KW-0732">Signal</keyword>
<dbReference type="PANTHER" id="PTHR33393:SF11">
    <property type="entry name" value="POLYGLUTAMINE SYNTHESIS ACCESSORY PROTEIN RV0574C-RELATED"/>
    <property type="match status" value="1"/>
</dbReference>
<evidence type="ECO:0000256" key="1">
    <source>
        <dbReference type="ARBA" id="ARBA00005662"/>
    </source>
</evidence>
<proteinExistence type="inferred from homology"/>
<evidence type="ECO:0000313" key="5">
    <source>
        <dbReference type="EMBL" id="MFD0985582.1"/>
    </source>
</evidence>
<dbReference type="PANTHER" id="PTHR33393">
    <property type="entry name" value="POLYGLUTAMINE SYNTHESIS ACCESSORY PROTEIN RV0574C-RELATED"/>
    <property type="match status" value="1"/>
</dbReference>
<evidence type="ECO:0000256" key="2">
    <source>
        <dbReference type="SAM" id="MobiDB-lite"/>
    </source>
</evidence>
<reference evidence="6" key="1">
    <citation type="journal article" date="2019" name="Int. J. Syst. Evol. Microbiol.">
        <title>The Global Catalogue of Microorganisms (GCM) 10K type strain sequencing project: providing services to taxonomists for standard genome sequencing and annotation.</title>
        <authorList>
            <consortium name="The Broad Institute Genomics Platform"/>
            <consortium name="The Broad Institute Genome Sequencing Center for Infectious Disease"/>
            <person name="Wu L."/>
            <person name="Ma J."/>
        </authorList>
    </citation>
    <scope>NUCLEOTIDE SEQUENCE [LARGE SCALE GENOMIC DNA]</scope>
    <source>
        <strain evidence="6">CCUG 61697</strain>
    </source>
</reference>
<keyword evidence="6" id="KW-1185">Reference proteome</keyword>
<gene>
    <name evidence="5" type="ORF">ACFQ2F_00535</name>
</gene>
<dbReference type="InterPro" id="IPR019079">
    <property type="entry name" value="Capsule_synth_CapA"/>
</dbReference>
<evidence type="ECO:0000256" key="3">
    <source>
        <dbReference type="SAM" id="SignalP"/>
    </source>
</evidence>